<evidence type="ECO:0000256" key="1">
    <source>
        <dbReference type="SAM" id="Phobius"/>
    </source>
</evidence>
<dbReference type="RefSeq" id="WP_150114080.1">
    <property type="nucleotide sequence ID" value="NZ_JRWP01000023.1"/>
</dbReference>
<evidence type="ECO:0000313" key="2">
    <source>
        <dbReference type="EMBL" id="KGY08443.1"/>
    </source>
</evidence>
<dbReference type="AlphaFoldDB" id="A0A0A5JKJ4"/>
<evidence type="ECO:0000313" key="3">
    <source>
        <dbReference type="Proteomes" id="UP000030451"/>
    </source>
</evidence>
<comment type="caution">
    <text evidence="2">The sequence shown here is derived from an EMBL/GenBank/DDBJ whole genome shotgun (WGS) entry which is preliminary data.</text>
</comment>
<organism evidence="2 3">
    <name type="scientific">Photobacterium sp. (strain ATCC 43367)</name>
    <dbReference type="NCBI Taxonomy" id="379097"/>
    <lineage>
        <taxon>Bacteria</taxon>
        <taxon>Pseudomonadati</taxon>
        <taxon>Pseudomonadota</taxon>
        <taxon>Gammaproteobacteria</taxon>
        <taxon>Vibrionales</taxon>
        <taxon>Vibrionaceae</taxon>
        <taxon>Vibrio</taxon>
        <taxon>Vibrio oreintalis group</taxon>
    </lineage>
</organism>
<dbReference type="Proteomes" id="UP000030451">
    <property type="component" value="Unassembled WGS sequence"/>
</dbReference>
<feature type="transmembrane region" description="Helical" evidence="1">
    <location>
        <begin position="41"/>
        <end position="62"/>
    </location>
</feature>
<reference evidence="2 3" key="1">
    <citation type="submission" date="2014-10" db="EMBL/GenBank/DDBJ databases">
        <title>Genome sequencing of Vibrio sinaloensis T08.</title>
        <authorList>
            <person name="Chan K.-G."/>
            <person name="Mohamad N.I."/>
        </authorList>
    </citation>
    <scope>NUCLEOTIDE SEQUENCE [LARGE SCALE GENOMIC DNA]</scope>
    <source>
        <strain evidence="2 3">T08</strain>
    </source>
</reference>
<keyword evidence="1" id="KW-1133">Transmembrane helix</keyword>
<accession>A0A0A5JKJ4</accession>
<gene>
    <name evidence="2" type="ORF">NM06_11935</name>
</gene>
<keyword evidence="1" id="KW-0812">Transmembrane</keyword>
<proteinExistence type="predicted"/>
<keyword evidence="1" id="KW-0472">Membrane</keyword>
<name>A0A0A5JKJ4_PHOS4</name>
<protein>
    <submittedName>
        <fullName evidence="2">Uncharacterized protein</fullName>
    </submittedName>
</protein>
<feature type="transmembrane region" description="Helical" evidence="1">
    <location>
        <begin position="7"/>
        <end position="29"/>
    </location>
</feature>
<dbReference type="EMBL" id="JRWP01000023">
    <property type="protein sequence ID" value="KGY08443.1"/>
    <property type="molecule type" value="Genomic_DNA"/>
</dbReference>
<sequence length="213" mass="24665">MNSKVVQILIVVLVIPLLIPHIMNLYVSFFSENNYGTRGEWLSFLGGYSGGFLAFISAWLLYSLERDEKRQTYIYVSSEITTTSNLAPMSIVFTNKNDIEFDVKRQSVVSTEDYEAIRISFKNVSDNFAKKVTFRLNNTDPWVHRGQESTLHKYKCLTDLESKQTFTVNLHIDPIWLSSTLDFEIESTNLFNQVTKQKVRLHRGLGWSFEQLT</sequence>